<protein>
    <submittedName>
        <fullName evidence="1">Uncharacterized protein</fullName>
    </submittedName>
</protein>
<proteinExistence type="predicted"/>
<accession>A0ABQ9HHY3</accession>
<comment type="caution">
    <text evidence="1">The sequence shown here is derived from an EMBL/GenBank/DDBJ whole genome shotgun (WGS) entry which is preliminary data.</text>
</comment>
<sequence length="114" mass="13253">MSGSIILYNRLINTSTVLVWTLNAKLYYFMTIPQDKGILRSLRCLYRKAFLQLFLSSLNGRKIIAEIKTGYNLRDHSQFSFVQDLAFIDETEDEESEVKNFTGFDTETVNKLLQ</sequence>
<dbReference type="EMBL" id="JARBHB010000005">
    <property type="protein sequence ID" value="KAJ8883583.1"/>
    <property type="molecule type" value="Genomic_DNA"/>
</dbReference>
<gene>
    <name evidence="1" type="ORF">PR048_015427</name>
</gene>
<evidence type="ECO:0000313" key="2">
    <source>
        <dbReference type="Proteomes" id="UP001159363"/>
    </source>
</evidence>
<keyword evidence="2" id="KW-1185">Reference proteome</keyword>
<dbReference type="Proteomes" id="UP001159363">
    <property type="component" value="Chromosome 4"/>
</dbReference>
<evidence type="ECO:0000313" key="1">
    <source>
        <dbReference type="EMBL" id="KAJ8883583.1"/>
    </source>
</evidence>
<name>A0ABQ9HHY3_9NEOP</name>
<organism evidence="1 2">
    <name type="scientific">Dryococelus australis</name>
    <dbReference type="NCBI Taxonomy" id="614101"/>
    <lineage>
        <taxon>Eukaryota</taxon>
        <taxon>Metazoa</taxon>
        <taxon>Ecdysozoa</taxon>
        <taxon>Arthropoda</taxon>
        <taxon>Hexapoda</taxon>
        <taxon>Insecta</taxon>
        <taxon>Pterygota</taxon>
        <taxon>Neoptera</taxon>
        <taxon>Polyneoptera</taxon>
        <taxon>Phasmatodea</taxon>
        <taxon>Verophasmatodea</taxon>
        <taxon>Anareolatae</taxon>
        <taxon>Phasmatidae</taxon>
        <taxon>Eurycanthinae</taxon>
        <taxon>Dryococelus</taxon>
    </lineage>
</organism>
<reference evidence="1 2" key="1">
    <citation type="submission" date="2023-02" db="EMBL/GenBank/DDBJ databases">
        <title>LHISI_Scaffold_Assembly.</title>
        <authorList>
            <person name="Stuart O.P."/>
            <person name="Cleave R."/>
            <person name="Magrath M.J.L."/>
            <person name="Mikheyev A.S."/>
        </authorList>
    </citation>
    <scope>NUCLEOTIDE SEQUENCE [LARGE SCALE GENOMIC DNA]</scope>
    <source>
        <strain evidence="1">Daus_M_001</strain>
        <tissue evidence="1">Leg muscle</tissue>
    </source>
</reference>